<gene>
    <name evidence="1" type="ORF">TCMB3V08_LOCUS7893</name>
</gene>
<organism evidence="1">
    <name type="scientific">Timema californicum</name>
    <name type="common">California timema</name>
    <name type="synonym">Walking stick</name>
    <dbReference type="NCBI Taxonomy" id="61474"/>
    <lineage>
        <taxon>Eukaryota</taxon>
        <taxon>Metazoa</taxon>
        <taxon>Ecdysozoa</taxon>
        <taxon>Arthropoda</taxon>
        <taxon>Hexapoda</taxon>
        <taxon>Insecta</taxon>
        <taxon>Pterygota</taxon>
        <taxon>Neoptera</taxon>
        <taxon>Polyneoptera</taxon>
        <taxon>Phasmatodea</taxon>
        <taxon>Timematodea</taxon>
        <taxon>Timematoidea</taxon>
        <taxon>Timematidae</taxon>
        <taxon>Timema</taxon>
    </lineage>
</organism>
<evidence type="ECO:0000313" key="1">
    <source>
        <dbReference type="EMBL" id="CAD7575296.1"/>
    </source>
</evidence>
<protein>
    <submittedName>
        <fullName evidence="1">(California timema) hypothetical protein</fullName>
    </submittedName>
</protein>
<reference evidence="1" key="1">
    <citation type="submission" date="2020-11" db="EMBL/GenBank/DDBJ databases">
        <authorList>
            <person name="Tran Van P."/>
        </authorList>
    </citation>
    <scope>NUCLEOTIDE SEQUENCE</scope>
</reference>
<sequence length="203" mass="23227">MASFLLKNVKMIDIRSLLKLNRRVLFGDDLVFKNLGVTLSYPKNHFRFLESWLIITVEDTACSKRWKSNKNPDTIIDVKRKIVIHNIDAAEQKKTMFFNKSIVTCLLPFDFFPGSASRNNLCVSQVGQQLIQVERALKCIRIFVEKVENYLEKNSFGRLNQSNLDIQFIGSAAYFKSDALDHMATEVGNNIVCLGYITRGLVL</sequence>
<dbReference type="AlphaFoldDB" id="A0A7R9JBC8"/>
<proteinExistence type="predicted"/>
<accession>A0A7R9JBC8</accession>
<dbReference type="EMBL" id="OE183079">
    <property type="protein sequence ID" value="CAD7575296.1"/>
    <property type="molecule type" value="Genomic_DNA"/>
</dbReference>
<name>A0A7R9JBC8_TIMCA</name>